<keyword evidence="7" id="KW-0813">Transport</keyword>
<comment type="caution">
    <text evidence="9">The sequence shown here is derived from an EMBL/GenBank/DDBJ whole genome shotgun (WGS) entry which is preliminary data.</text>
</comment>
<organism evidence="9 10">
    <name type="scientific">Acidiferrimicrobium australe</name>
    <dbReference type="NCBI Taxonomy" id="2664430"/>
    <lineage>
        <taxon>Bacteria</taxon>
        <taxon>Bacillati</taxon>
        <taxon>Actinomycetota</taxon>
        <taxon>Acidimicrobiia</taxon>
        <taxon>Acidimicrobiales</taxon>
        <taxon>Acidimicrobiaceae</taxon>
        <taxon>Acidiferrimicrobium</taxon>
    </lineage>
</organism>
<name>A0ABW9QR56_9ACTN</name>
<comment type="function">
    <text evidence="7">Part of the twin-arginine translocation (Tat) system that transports large folded proteins containing a characteristic twin-arginine motif in their signal peptide across membranes. Together with TatB, TatC is part of a receptor directly interacting with Tat signal peptides.</text>
</comment>
<feature type="transmembrane region" description="Helical" evidence="7">
    <location>
        <begin position="39"/>
        <end position="57"/>
    </location>
</feature>
<evidence type="ECO:0000256" key="8">
    <source>
        <dbReference type="SAM" id="MobiDB-lite"/>
    </source>
</evidence>
<comment type="similarity">
    <text evidence="7">Belongs to the TatC family.</text>
</comment>
<keyword evidence="4 7" id="KW-1133">Transmembrane helix</keyword>
<feature type="transmembrane region" description="Helical" evidence="7">
    <location>
        <begin position="135"/>
        <end position="157"/>
    </location>
</feature>
<evidence type="ECO:0000256" key="6">
    <source>
        <dbReference type="ARBA" id="ARBA00023136"/>
    </source>
</evidence>
<comment type="subcellular location">
    <subcellularLocation>
        <location evidence="7">Cell membrane</location>
        <topology evidence="7">Multi-pass membrane protein</topology>
    </subcellularLocation>
    <subcellularLocation>
        <location evidence="1">Membrane</location>
        <topology evidence="1">Multi-pass membrane protein</topology>
    </subcellularLocation>
</comment>
<evidence type="ECO:0000313" key="9">
    <source>
        <dbReference type="EMBL" id="MST32309.1"/>
    </source>
</evidence>
<accession>A0ABW9QR56</accession>
<feature type="transmembrane region" description="Helical" evidence="7">
    <location>
        <begin position="102"/>
        <end position="123"/>
    </location>
</feature>
<keyword evidence="5 7" id="KW-0811">Translocation</keyword>
<evidence type="ECO:0000256" key="4">
    <source>
        <dbReference type="ARBA" id="ARBA00022989"/>
    </source>
</evidence>
<feature type="transmembrane region" description="Helical" evidence="7">
    <location>
        <begin position="219"/>
        <end position="235"/>
    </location>
</feature>
<dbReference type="NCBIfam" id="TIGR00945">
    <property type="entry name" value="tatC"/>
    <property type="match status" value="1"/>
</dbReference>
<feature type="compositionally biased region" description="Polar residues" evidence="8">
    <location>
        <begin position="1"/>
        <end position="14"/>
    </location>
</feature>
<evidence type="ECO:0000256" key="3">
    <source>
        <dbReference type="ARBA" id="ARBA00022927"/>
    </source>
</evidence>
<reference evidence="9 10" key="1">
    <citation type="submission" date="2019-11" db="EMBL/GenBank/DDBJ databases">
        <title>Acidiferrimicrobium australis gen. nov., sp. nov., an acidophilic and obligately heterotrophic, member of the Actinobacteria that catalyses dissimilatory oxido- reduction of iron isolated from metal-rich acidic water in Chile.</title>
        <authorList>
            <person name="Gonzalez D."/>
            <person name="Huber K."/>
            <person name="Hedrich S."/>
            <person name="Rojas-Villalobos C."/>
            <person name="Quatrini R."/>
            <person name="Dinamarca M.A."/>
            <person name="Schwarz A."/>
            <person name="Canales C."/>
            <person name="Nancucheo I."/>
        </authorList>
    </citation>
    <scope>NUCLEOTIDE SEQUENCE [LARGE SCALE GENOMIC DNA]</scope>
    <source>
        <strain evidence="9 10">USS-CCA1</strain>
    </source>
</reference>
<evidence type="ECO:0000256" key="2">
    <source>
        <dbReference type="ARBA" id="ARBA00022692"/>
    </source>
</evidence>
<keyword evidence="2 7" id="KW-0812">Transmembrane</keyword>
<dbReference type="PRINTS" id="PR01840">
    <property type="entry name" value="TATCFAMILY"/>
</dbReference>
<evidence type="ECO:0000256" key="5">
    <source>
        <dbReference type="ARBA" id="ARBA00023010"/>
    </source>
</evidence>
<sequence>MAVTEQQEPFTNGSAAAEEAPEPGSMTLFEHLAELRNRIIICAVAVVATTILAWFFYGPAIQFMRHPYCQFVHLHPNKALTKNDCQLFITGPIEGFTTRLKVSLYGGLVLAAPVWILQLWRFITPGLKKSEKRYILPFAAAATCLFALGVAVAIFVFPKALRWLILVSGPGIVPIFRPSQYFTLYVLMCLVFGLIFIYPLILVALELTGVVPSARWRKWRRPAIVVLAAVAAVATPSNDPISFMALAIPMYVFYELAIVVGRVLKK</sequence>
<dbReference type="PANTHER" id="PTHR30371">
    <property type="entry name" value="SEC-INDEPENDENT PROTEIN TRANSLOCASE PROTEIN TATC"/>
    <property type="match status" value="1"/>
</dbReference>
<dbReference type="EMBL" id="WJHE01000267">
    <property type="protein sequence ID" value="MST32309.1"/>
    <property type="molecule type" value="Genomic_DNA"/>
</dbReference>
<feature type="transmembrane region" description="Helical" evidence="7">
    <location>
        <begin position="241"/>
        <end position="264"/>
    </location>
</feature>
<protein>
    <recommendedName>
        <fullName evidence="7">Sec-independent protein translocase protein TatC</fullName>
    </recommendedName>
</protein>
<feature type="region of interest" description="Disordered" evidence="8">
    <location>
        <begin position="1"/>
        <end position="21"/>
    </location>
</feature>
<dbReference type="Pfam" id="PF00902">
    <property type="entry name" value="TatC"/>
    <property type="match status" value="1"/>
</dbReference>
<dbReference type="Proteomes" id="UP000437736">
    <property type="component" value="Unassembled WGS sequence"/>
</dbReference>
<keyword evidence="6 7" id="KW-0472">Membrane</keyword>
<evidence type="ECO:0000256" key="7">
    <source>
        <dbReference type="HAMAP-Rule" id="MF_00902"/>
    </source>
</evidence>
<keyword evidence="10" id="KW-1185">Reference proteome</keyword>
<evidence type="ECO:0000256" key="1">
    <source>
        <dbReference type="ARBA" id="ARBA00004141"/>
    </source>
</evidence>
<keyword evidence="7" id="KW-1003">Cell membrane</keyword>
<evidence type="ECO:0000313" key="10">
    <source>
        <dbReference type="Proteomes" id="UP000437736"/>
    </source>
</evidence>
<dbReference type="PANTHER" id="PTHR30371:SF0">
    <property type="entry name" value="SEC-INDEPENDENT PROTEIN TRANSLOCASE PROTEIN TATC, CHLOROPLASTIC-RELATED"/>
    <property type="match status" value="1"/>
</dbReference>
<proteinExistence type="inferred from homology"/>
<dbReference type="InterPro" id="IPR002033">
    <property type="entry name" value="TatC"/>
</dbReference>
<gene>
    <name evidence="7 9" type="primary">tatC</name>
    <name evidence="9" type="ORF">GHK86_06175</name>
</gene>
<keyword evidence="3 7" id="KW-0653">Protein transport</keyword>
<dbReference type="HAMAP" id="MF_00902">
    <property type="entry name" value="TatC"/>
    <property type="match status" value="1"/>
</dbReference>
<comment type="subunit">
    <text evidence="7">The Tat system comprises two distinct complexes: a TatABC complex, containing multiple copies of TatA, TatB and TatC subunits, and a separate TatA complex, containing only TatA subunits. Substrates initially bind to the TatABC complex, which probably triggers association of the separate TatA complex to form the active translocon.</text>
</comment>
<feature type="transmembrane region" description="Helical" evidence="7">
    <location>
        <begin position="184"/>
        <end position="207"/>
    </location>
</feature>